<dbReference type="Proteomes" id="UP000887579">
    <property type="component" value="Unplaced"/>
</dbReference>
<evidence type="ECO:0000313" key="1">
    <source>
        <dbReference type="Proteomes" id="UP000887579"/>
    </source>
</evidence>
<evidence type="ECO:0000313" key="2">
    <source>
        <dbReference type="WBParaSite" id="ES5_v2.g10556.t1"/>
    </source>
</evidence>
<organism evidence="1 2">
    <name type="scientific">Panagrolaimus sp. ES5</name>
    <dbReference type="NCBI Taxonomy" id="591445"/>
    <lineage>
        <taxon>Eukaryota</taxon>
        <taxon>Metazoa</taxon>
        <taxon>Ecdysozoa</taxon>
        <taxon>Nematoda</taxon>
        <taxon>Chromadorea</taxon>
        <taxon>Rhabditida</taxon>
        <taxon>Tylenchina</taxon>
        <taxon>Panagrolaimomorpha</taxon>
        <taxon>Panagrolaimoidea</taxon>
        <taxon>Panagrolaimidae</taxon>
        <taxon>Panagrolaimus</taxon>
    </lineage>
</organism>
<proteinExistence type="predicted"/>
<name>A0AC34F0S6_9BILA</name>
<protein>
    <submittedName>
        <fullName evidence="2">LAGLIDADG homing endonuclease</fullName>
    </submittedName>
</protein>
<accession>A0AC34F0S6</accession>
<reference evidence="2" key="1">
    <citation type="submission" date="2022-11" db="UniProtKB">
        <authorList>
            <consortium name="WormBaseParasite"/>
        </authorList>
    </citation>
    <scope>IDENTIFICATION</scope>
</reference>
<sequence>MEIKLTPEFQSKVQSFLSKTNFKNCRHYSWLTNDTLNPSIIDDHRCFSEFEYGRVFFEIFKSSTLNSSLNGCNIDRVEIHPCYSYNNPSNIYWGVNDTRFNFNCSGTIALDGKPYLWLSITAPVLKHQIISKATHKALLNRIVSSTAFFFQCPTCTFMYRFPNASILPRNRLPGYSVYRAVQITPSIPRGAQVCYENWAAFCEIKKIPMILAAFRPFSQRVLPFAIVPEKYCF</sequence>
<dbReference type="WBParaSite" id="ES5_v2.g10556.t1">
    <property type="protein sequence ID" value="ES5_v2.g10556.t1"/>
    <property type="gene ID" value="ES5_v2.g10556"/>
</dbReference>